<dbReference type="InterPro" id="IPR009964">
    <property type="entry name" value="DUF1491"/>
</dbReference>
<reference evidence="1 2" key="1">
    <citation type="journal article" date="2014" name="Genome Biol. Evol.">
        <title>Acetic acid bacteria genomes reveal functional traits for adaptation to life in insect guts.</title>
        <authorList>
            <person name="Chouaia B."/>
            <person name="Gaiarsa S."/>
            <person name="Crotti E."/>
            <person name="Comandatore F."/>
            <person name="Degli Esposti M."/>
            <person name="Ricci I."/>
            <person name="Alma A."/>
            <person name="Favia G."/>
            <person name="Bandi C."/>
            <person name="Daffonchio D."/>
        </authorList>
    </citation>
    <scope>NUCLEOTIDE SEQUENCE [LARGE SCALE GENOMIC DNA]</scope>
    <source>
        <strain evidence="2">AM169</strain>
    </source>
</reference>
<dbReference type="EMBL" id="CBLY010000006">
    <property type="protein sequence ID" value="CDG34427.1"/>
    <property type="molecule type" value="Genomic_DNA"/>
</dbReference>
<organism evidence="1 2">
    <name type="scientific">Parasaccharibacter apium</name>
    <dbReference type="NCBI Taxonomy" id="1510841"/>
    <lineage>
        <taxon>Bacteria</taxon>
        <taxon>Pseudomonadati</taxon>
        <taxon>Pseudomonadota</taxon>
        <taxon>Alphaproteobacteria</taxon>
        <taxon>Acetobacterales</taxon>
        <taxon>Acetobacteraceae</taxon>
        <taxon>Parasaccharibacter</taxon>
    </lineage>
</organism>
<proteinExistence type="predicted"/>
<dbReference type="Proteomes" id="UP000027590">
    <property type="component" value="Unassembled WGS sequence"/>
</dbReference>
<sequence length="117" mass="13647">MFHGLKTGFWVRATLRHLNQNGLMAVLVRKGDEDAGSVFIMLNGRDGRIAILREQGARWLRQTFEDSDTESAMMQANAYLERQKRYDPDLWIMEVDVLDSTHPLEHDITTRRFSHED</sequence>
<dbReference type="Gene3D" id="3.40.1530.20">
    <property type="entry name" value="Protein of unknown function (DUF1491)"/>
    <property type="match status" value="1"/>
</dbReference>
<evidence type="ECO:0000313" key="2">
    <source>
        <dbReference type="Proteomes" id="UP000027590"/>
    </source>
</evidence>
<gene>
    <name evidence="1" type="ORF">SACS_1689</name>
</gene>
<reference evidence="1 2" key="2">
    <citation type="journal article" date="2014" name="PLoS ONE">
        <title>Evolution of mitochondria reconstructed from the energy metabolism of living bacteria.</title>
        <authorList>
            <person name="Degli Esposti M."/>
            <person name="Chouaia B."/>
            <person name="Comandatore F."/>
            <person name="Crotti E."/>
            <person name="Sassera D."/>
            <person name="Lievens P.M."/>
            <person name="Daffonchio D."/>
            <person name="Bandi C."/>
        </authorList>
    </citation>
    <scope>NUCLEOTIDE SEQUENCE [LARGE SCALE GENOMIC DNA]</scope>
    <source>
        <strain evidence="2">AM169</strain>
    </source>
</reference>
<dbReference type="RefSeq" id="WP_043561024.1">
    <property type="nucleotide sequence ID" value="NZ_CBLY010000006.1"/>
</dbReference>
<evidence type="ECO:0008006" key="3">
    <source>
        <dbReference type="Google" id="ProtNLM"/>
    </source>
</evidence>
<protein>
    <recommendedName>
        <fullName evidence="3">DUF1491 domain-containing protein</fullName>
    </recommendedName>
</protein>
<comment type="caution">
    <text evidence="1">The sequence shown here is derived from an EMBL/GenBank/DDBJ whole genome shotgun (WGS) entry which is preliminary data.</text>
</comment>
<dbReference type="Pfam" id="PF07372">
    <property type="entry name" value="DUF1491"/>
    <property type="match status" value="1"/>
</dbReference>
<accession>A0A7U7G763</accession>
<dbReference type="AlphaFoldDB" id="A0A7U7G763"/>
<evidence type="ECO:0000313" key="1">
    <source>
        <dbReference type="EMBL" id="CDG34427.1"/>
    </source>
</evidence>
<name>A0A7U7G763_9PROT</name>